<comment type="caution">
    <text evidence="2">The sequence shown here is derived from an EMBL/GenBank/DDBJ whole genome shotgun (WGS) entry which is preliminary data.</text>
</comment>
<protein>
    <submittedName>
        <fullName evidence="2">Uncharacterized protein</fullName>
    </submittedName>
</protein>
<name>A0ABQ5A7X8_9ASTR</name>
<reference evidence="2" key="2">
    <citation type="submission" date="2022-01" db="EMBL/GenBank/DDBJ databases">
        <authorList>
            <person name="Yamashiro T."/>
            <person name="Shiraishi A."/>
            <person name="Satake H."/>
            <person name="Nakayama K."/>
        </authorList>
    </citation>
    <scope>NUCLEOTIDE SEQUENCE</scope>
</reference>
<sequence length="123" mass="13677">MKKQKTSKDAGSSKGLKSKKSRSCSSSKGTKSQPKSSGKSTQAEEPVFEVADIEMPHNQGTDLGITDDQANVENHSRSDWFKRPKRPLTPGPDWNARKSIDFRPPQTWISKIAHAEKPPLTFQ</sequence>
<evidence type="ECO:0000256" key="1">
    <source>
        <dbReference type="SAM" id="MobiDB-lite"/>
    </source>
</evidence>
<accession>A0ABQ5A7X8</accession>
<feature type="compositionally biased region" description="Polar residues" evidence="1">
    <location>
        <begin position="33"/>
        <end position="43"/>
    </location>
</feature>
<reference evidence="2" key="1">
    <citation type="journal article" date="2022" name="Int. J. Mol. Sci.">
        <title>Draft Genome of Tanacetum Coccineum: Genomic Comparison of Closely Related Tanacetum-Family Plants.</title>
        <authorList>
            <person name="Yamashiro T."/>
            <person name="Shiraishi A."/>
            <person name="Nakayama K."/>
            <person name="Satake H."/>
        </authorList>
    </citation>
    <scope>NUCLEOTIDE SEQUENCE</scope>
</reference>
<organism evidence="2 3">
    <name type="scientific">Tanacetum coccineum</name>
    <dbReference type="NCBI Taxonomy" id="301880"/>
    <lineage>
        <taxon>Eukaryota</taxon>
        <taxon>Viridiplantae</taxon>
        <taxon>Streptophyta</taxon>
        <taxon>Embryophyta</taxon>
        <taxon>Tracheophyta</taxon>
        <taxon>Spermatophyta</taxon>
        <taxon>Magnoliopsida</taxon>
        <taxon>eudicotyledons</taxon>
        <taxon>Gunneridae</taxon>
        <taxon>Pentapetalae</taxon>
        <taxon>asterids</taxon>
        <taxon>campanulids</taxon>
        <taxon>Asterales</taxon>
        <taxon>Asteraceae</taxon>
        <taxon>Asteroideae</taxon>
        <taxon>Anthemideae</taxon>
        <taxon>Anthemidinae</taxon>
        <taxon>Tanacetum</taxon>
    </lineage>
</organism>
<feature type="region of interest" description="Disordered" evidence="1">
    <location>
        <begin position="1"/>
        <end position="100"/>
    </location>
</feature>
<proteinExistence type="predicted"/>
<evidence type="ECO:0000313" key="3">
    <source>
        <dbReference type="Proteomes" id="UP001151760"/>
    </source>
</evidence>
<feature type="compositionally biased region" description="Low complexity" evidence="1">
    <location>
        <begin position="23"/>
        <end position="32"/>
    </location>
</feature>
<dbReference type="Proteomes" id="UP001151760">
    <property type="component" value="Unassembled WGS sequence"/>
</dbReference>
<evidence type="ECO:0000313" key="2">
    <source>
        <dbReference type="EMBL" id="GJS98143.1"/>
    </source>
</evidence>
<dbReference type="EMBL" id="BQNB010012020">
    <property type="protein sequence ID" value="GJS98143.1"/>
    <property type="molecule type" value="Genomic_DNA"/>
</dbReference>
<keyword evidence="3" id="KW-1185">Reference proteome</keyword>
<gene>
    <name evidence="2" type="ORF">Tco_0819313</name>
</gene>